<dbReference type="Proteomes" id="UP001597475">
    <property type="component" value="Unassembled WGS sequence"/>
</dbReference>
<gene>
    <name evidence="1" type="ORF">ACFSR9_08750</name>
</gene>
<sequence length="136" mass="15028">MQSIHPDTYAQERATARFHVSMARAASDARLRQVPLCPLGGDRVELDGELYIIEQQEDAGFDTMSNKGKYRLIITRVSTGLSTEFSGIWDTTRVLKSGEVKRTVTGPAGKFGSWEGMLAAHLDWAADRLADRKEAA</sequence>
<proteinExistence type="predicted"/>
<protein>
    <submittedName>
        <fullName evidence="1">Uncharacterized protein</fullName>
    </submittedName>
</protein>
<comment type="caution">
    <text evidence="1">The sequence shown here is derived from an EMBL/GenBank/DDBJ whole genome shotgun (WGS) entry which is preliminary data.</text>
</comment>
<dbReference type="EMBL" id="JBHUMK010000037">
    <property type="protein sequence ID" value="MFD2609524.1"/>
    <property type="molecule type" value="Genomic_DNA"/>
</dbReference>
<evidence type="ECO:0000313" key="2">
    <source>
        <dbReference type="Proteomes" id="UP001597475"/>
    </source>
</evidence>
<name>A0ABW5P2P8_9DEIO</name>
<dbReference type="RefSeq" id="WP_386844965.1">
    <property type="nucleotide sequence ID" value="NZ_JBHUMK010000037.1"/>
</dbReference>
<evidence type="ECO:0000313" key="1">
    <source>
        <dbReference type="EMBL" id="MFD2609524.1"/>
    </source>
</evidence>
<organism evidence="1 2">
    <name type="scientific">Deinococcus taklimakanensis</name>
    <dbReference type="NCBI Taxonomy" id="536443"/>
    <lineage>
        <taxon>Bacteria</taxon>
        <taxon>Thermotogati</taxon>
        <taxon>Deinococcota</taxon>
        <taxon>Deinococci</taxon>
        <taxon>Deinococcales</taxon>
        <taxon>Deinococcaceae</taxon>
        <taxon>Deinococcus</taxon>
    </lineage>
</organism>
<accession>A0ABW5P2P8</accession>
<keyword evidence="2" id="KW-1185">Reference proteome</keyword>
<reference evidence="2" key="1">
    <citation type="journal article" date="2019" name="Int. J. Syst. Evol. Microbiol.">
        <title>The Global Catalogue of Microorganisms (GCM) 10K type strain sequencing project: providing services to taxonomists for standard genome sequencing and annotation.</title>
        <authorList>
            <consortium name="The Broad Institute Genomics Platform"/>
            <consortium name="The Broad Institute Genome Sequencing Center for Infectious Disease"/>
            <person name="Wu L."/>
            <person name="Ma J."/>
        </authorList>
    </citation>
    <scope>NUCLEOTIDE SEQUENCE [LARGE SCALE GENOMIC DNA]</scope>
    <source>
        <strain evidence="2">KCTC 33842</strain>
    </source>
</reference>